<keyword evidence="1" id="KW-0472">Membrane</keyword>
<evidence type="ECO:0000259" key="2">
    <source>
        <dbReference type="Pfam" id="PF25597"/>
    </source>
</evidence>
<dbReference type="Pfam" id="PF25597">
    <property type="entry name" value="SH3_retrovirus"/>
    <property type="match status" value="1"/>
</dbReference>
<proteinExistence type="predicted"/>
<sequence>MDTFDCVWFVHLSSHKRNKLYAQSIRCAFIGYSIFHKGYVCYDSCFNRFSISRHMVFFENQYLFSTHVAFVLGILVFPCFDDFFSTPKQFMPRFVHEQRCLILSLHDLDSTFNLVQTMLFVIELDSILIPCHSLILLIGIDFLLYPFMLLFHLFQFLHVIPRQLSIMLARDHGR</sequence>
<accession>A0AAD6WDY8</accession>
<evidence type="ECO:0000313" key="4">
    <source>
        <dbReference type="Proteomes" id="UP001164929"/>
    </source>
</evidence>
<dbReference type="Proteomes" id="UP001164929">
    <property type="component" value="Chromosome 2"/>
</dbReference>
<evidence type="ECO:0000256" key="1">
    <source>
        <dbReference type="SAM" id="Phobius"/>
    </source>
</evidence>
<name>A0AAD6WDY8_9ROSI</name>
<dbReference type="InterPro" id="IPR057670">
    <property type="entry name" value="SH3_retrovirus"/>
</dbReference>
<dbReference type="EMBL" id="JAQIZT010000002">
    <property type="protein sequence ID" value="KAJ7006999.1"/>
    <property type="molecule type" value="Genomic_DNA"/>
</dbReference>
<reference evidence="3" key="1">
    <citation type="journal article" date="2023" name="Mol. Ecol. Resour.">
        <title>Chromosome-level genome assembly of a triploid poplar Populus alba 'Berolinensis'.</title>
        <authorList>
            <person name="Chen S."/>
            <person name="Yu Y."/>
            <person name="Wang X."/>
            <person name="Wang S."/>
            <person name="Zhang T."/>
            <person name="Zhou Y."/>
            <person name="He R."/>
            <person name="Meng N."/>
            <person name="Wang Y."/>
            <person name="Liu W."/>
            <person name="Liu Z."/>
            <person name="Liu J."/>
            <person name="Guo Q."/>
            <person name="Huang H."/>
            <person name="Sederoff R.R."/>
            <person name="Wang G."/>
            <person name="Qu G."/>
            <person name="Chen S."/>
        </authorList>
    </citation>
    <scope>NUCLEOTIDE SEQUENCE</scope>
    <source>
        <strain evidence="3">SC-2020</strain>
    </source>
</reference>
<organism evidence="3 4">
    <name type="scientific">Populus alba x Populus x berolinensis</name>
    <dbReference type="NCBI Taxonomy" id="444605"/>
    <lineage>
        <taxon>Eukaryota</taxon>
        <taxon>Viridiplantae</taxon>
        <taxon>Streptophyta</taxon>
        <taxon>Embryophyta</taxon>
        <taxon>Tracheophyta</taxon>
        <taxon>Spermatophyta</taxon>
        <taxon>Magnoliopsida</taxon>
        <taxon>eudicotyledons</taxon>
        <taxon>Gunneridae</taxon>
        <taxon>Pentapetalae</taxon>
        <taxon>rosids</taxon>
        <taxon>fabids</taxon>
        <taxon>Malpighiales</taxon>
        <taxon>Salicaceae</taxon>
        <taxon>Saliceae</taxon>
        <taxon>Populus</taxon>
    </lineage>
</organism>
<gene>
    <name evidence="3" type="ORF">NC653_006149</name>
</gene>
<protein>
    <recommendedName>
        <fullName evidence="2">Retroviral polymerase SH3-like domain-containing protein</fullName>
    </recommendedName>
</protein>
<evidence type="ECO:0000313" key="3">
    <source>
        <dbReference type="EMBL" id="KAJ7006999.1"/>
    </source>
</evidence>
<keyword evidence="4" id="KW-1185">Reference proteome</keyword>
<feature type="domain" description="Retroviral polymerase SH3-like" evidence="2">
    <location>
        <begin position="6"/>
        <end position="62"/>
    </location>
</feature>
<keyword evidence="1" id="KW-0812">Transmembrane</keyword>
<feature type="transmembrane region" description="Helical" evidence="1">
    <location>
        <begin position="62"/>
        <end position="80"/>
    </location>
</feature>
<dbReference type="AlphaFoldDB" id="A0AAD6WDY8"/>
<comment type="caution">
    <text evidence="3">The sequence shown here is derived from an EMBL/GenBank/DDBJ whole genome shotgun (WGS) entry which is preliminary data.</text>
</comment>
<feature type="transmembrane region" description="Helical" evidence="1">
    <location>
        <begin position="134"/>
        <end position="160"/>
    </location>
</feature>
<keyword evidence="1" id="KW-1133">Transmembrane helix</keyword>